<keyword evidence="2" id="KW-0472">Membrane</keyword>
<accession>A0AAW2TQV8</accession>
<reference evidence="3" key="1">
    <citation type="submission" date="2020-06" db="EMBL/GenBank/DDBJ databases">
        <authorList>
            <person name="Li T."/>
            <person name="Hu X."/>
            <person name="Zhang T."/>
            <person name="Song X."/>
            <person name="Zhang H."/>
            <person name="Dai N."/>
            <person name="Sheng W."/>
            <person name="Hou X."/>
            <person name="Wei L."/>
        </authorList>
    </citation>
    <scope>NUCLEOTIDE SEQUENCE</scope>
    <source>
        <strain evidence="3">KEN1</strain>
        <tissue evidence="3">Leaf</tissue>
    </source>
</reference>
<feature type="transmembrane region" description="Helical" evidence="2">
    <location>
        <begin position="209"/>
        <end position="233"/>
    </location>
</feature>
<proteinExistence type="predicted"/>
<evidence type="ECO:0000256" key="1">
    <source>
        <dbReference type="SAM" id="MobiDB-lite"/>
    </source>
</evidence>
<name>A0AAW2TQV8_9LAMI</name>
<evidence type="ECO:0000256" key="2">
    <source>
        <dbReference type="SAM" id="Phobius"/>
    </source>
</evidence>
<feature type="region of interest" description="Disordered" evidence="1">
    <location>
        <begin position="1"/>
        <end position="73"/>
    </location>
</feature>
<dbReference type="InterPro" id="IPR044520">
    <property type="entry name" value="ARF_GAP_AGD5/15"/>
</dbReference>
<keyword evidence="2" id="KW-0812">Transmembrane</keyword>
<feature type="compositionally biased region" description="Polar residues" evidence="1">
    <location>
        <begin position="1"/>
        <end position="12"/>
    </location>
</feature>
<comment type="caution">
    <text evidence="3">The sequence shown here is derived from an EMBL/GenBank/DDBJ whole genome shotgun (WGS) entry which is preliminary data.</text>
</comment>
<dbReference type="PANTHER" id="PTHR46419">
    <property type="entry name" value="ADP-RIBOSYLATION FACTOR GTPASE-ACTIVATING PROTEIN AGD5"/>
    <property type="match status" value="1"/>
</dbReference>
<keyword evidence="2" id="KW-1133">Transmembrane helix</keyword>
<dbReference type="PANTHER" id="PTHR46419:SF2">
    <property type="entry name" value="ADP-RIBOSYLATION FACTOR GTPASE-ACTIVATING PROTEIN AGD5"/>
    <property type="match status" value="1"/>
</dbReference>
<protein>
    <submittedName>
        <fullName evidence="3">ADP-ribosylation factor GTPase-activating protein AGD5</fullName>
    </submittedName>
</protein>
<sequence length="246" mass="26876">MLSMDDSGQNATAAAEDDSTWAGFQSADASSSTEKTVPANLEKNKTQSASGIEDLFKDSPSITPVSMSGKPQKDVKNDIMSLFEKSNIVSPFSVHQQQLAMLAQQQSLLMAAAAANASGGTQKAPGNAQLGLNGTNLPNQSWPNVGYQFPGMMTPAAGKIELEKYMQVEKSAFRCFVLVSLRVWMYSHSSIFLLRDRWGTWEQLIQLEILILSVCLGTCMSVLFVVNILINLLRSDCLLGNRLWMD</sequence>
<gene>
    <name evidence="3" type="ORF">Slati_3998400</name>
</gene>
<dbReference type="EMBL" id="JACGWN010000014">
    <property type="protein sequence ID" value="KAL0406845.1"/>
    <property type="molecule type" value="Genomic_DNA"/>
</dbReference>
<organism evidence="3">
    <name type="scientific">Sesamum latifolium</name>
    <dbReference type="NCBI Taxonomy" id="2727402"/>
    <lineage>
        <taxon>Eukaryota</taxon>
        <taxon>Viridiplantae</taxon>
        <taxon>Streptophyta</taxon>
        <taxon>Embryophyta</taxon>
        <taxon>Tracheophyta</taxon>
        <taxon>Spermatophyta</taxon>
        <taxon>Magnoliopsida</taxon>
        <taxon>eudicotyledons</taxon>
        <taxon>Gunneridae</taxon>
        <taxon>Pentapetalae</taxon>
        <taxon>asterids</taxon>
        <taxon>lamiids</taxon>
        <taxon>Lamiales</taxon>
        <taxon>Pedaliaceae</taxon>
        <taxon>Sesamum</taxon>
    </lineage>
</organism>
<dbReference type="AlphaFoldDB" id="A0AAW2TQV8"/>
<reference evidence="3" key="2">
    <citation type="journal article" date="2024" name="Plant">
        <title>Genomic evolution and insights into agronomic trait innovations of Sesamum species.</title>
        <authorList>
            <person name="Miao H."/>
            <person name="Wang L."/>
            <person name="Qu L."/>
            <person name="Liu H."/>
            <person name="Sun Y."/>
            <person name="Le M."/>
            <person name="Wang Q."/>
            <person name="Wei S."/>
            <person name="Zheng Y."/>
            <person name="Lin W."/>
            <person name="Duan Y."/>
            <person name="Cao H."/>
            <person name="Xiong S."/>
            <person name="Wang X."/>
            <person name="Wei L."/>
            <person name="Li C."/>
            <person name="Ma Q."/>
            <person name="Ju M."/>
            <person name="Zhao R."/>
            <person name="Li G."/>
            <person name="Mu C."/>
            <person name="Tian Q."/>
            <person name="Mei H."/>
            <person name="Zhang T."/>
            <person name="Gao T."/>
            <person name="Zhang H."/>
        </authorList>
    </citation>
    <scope>NUCLEOTIDE SEQUENCE</scope>
    <source>
        <strain evidence="3">KEN1</strain>
    </source>
</reference>
<feature type="transmembrane region" description="Helical" evidence="2">
    <location>
        <begin position="171"/>
        <end position="189"/>
    </location>
</feature>
<dbReference type="GO" id="GO:0005096">
    <property type="term" value="F:GTPase activator activity"/>
    <property type="evidence" value="ECO:0007669"/>
    <property type="project" value="InterPro"/>
</dbReference>
<evidence type="ECO:0000313" key="3">
    <source>
        <dbReference type="EMBL" id="KAL0406845.1"/>
    </source>
</evidence>